<dbReference type="InterPro" id="IPR004360">
    <property type="entry name" value="Glyas_Fos-R_dOase_dom"/>
</dbReference>
<feature type="domain" description="VOC" evidence="1">
    <location>
        <begin position="12"/>
        <end position="129"/>
    </location>
</feature>
<dbReference type="InterPro" id="IPR029068">
    <property type="entry name" value="Glyas_Bleomycin-R_OHBP_Dase"/>
</dbReference>
<evidence type="ECO:0000259" key="1">
    <source>
        <dbReference type="PROSITE" id="PS51819"/>
    </source>
</evidence>
<dbReference type="PROSITE" id="PS51819">
    <property type="entry name" value="VOC"/>
    <property type="match status" value="1"/>
</dbReference>
<dbReference type="Gene3D" id="3.10.180.10">
    <property type="entry name" value="2,3-Dihydroxybiphenyl 1,2-Dioxygenase, domain 1"/>
    <property type="match status" value="2"/>
</dbReference>
<comment type="caution">
    <text evidence="2">The sequence shown here is derived from an EMBL/GenBank/DDBJ whole genome shotgun (WGS) entry which is preliminary data.</text>
</comment>
<evidence type="ECO:0000313" key="2">
    <source>
        <dbReference type="EMBL" id="REF29742.1"/>
    </source>
</evidence>
<name>A0A3D9UJW4_9MICO</name>
<sequence>MTVHDGVLPDGSPCWVECAYEEAHRGLHHAKDFYGRLFGWHIVDAPAEQGHYTICLKDDRPAAAITVAQDKNAPTVWTTYLASSDVDAAAQRVTAAGGTVLMGPQDVPGAGRAAFCADPSGGTFGIWQAGDFTGYGRSGEAGAIAAHTLLTRDLDGAKKFYAEVFGYRYVDETEFGVRVDLPEGSIPCNIHAASQLPDDVNASWLPHFGVAERDSSAQMAEELDGYILMSFETPAGREAIAQAKHGELFGLLEVDDA</sequence>
<dbReference type="Pfam" id="PF00903">
    <property type="entry name" value="Glyoxalase"/>
    <property type="match status" value="1"/>
</dbReference>
<evidence type="ECO:0000313" key="3">
    <source>
        <dbReference type="Proteomes" id="UP000256253"/>
    </source>
</evidence>
<dbReference type="RefSeq" id="WP_115921833.1">
    <property type="nucleotide sequence ID" value="NZ_QTUA01000001.1"/>
</dbReference>
<dbReference type="PANTHER" id="PTHR33993:SF14">
    <property type="entry name" value="GB|AAF24581.1"/>
    <property type="match status" value="1"/>
</dbReference>
<dbReference type="EMBL" id="QTUA01000001">
    <property type="protein sequence ID" value="REF29742.1"/>
    <property type="molecule type" value="Genomic_DNA"/>
</dbReference>
<dbReference type="Proteomes" id="UP000256253">
    <property type="component" value="Unassembled WGS sequence"/>
</dbReference>
<dbReference type="AlphaFoldDB" id="A0A3D9UJW4"/>
<organism evidence="2 3">
    <name type="scientific">Calidifontibacter indicus</name>
    <dbReference type="NCBI Taxonomy" id="419650"/>
    <lineage>
        <taxon>Bacteria</taxon>
        <taxon>Bacillati</taxon>
        <taxon>Actinomycetota</taxon>
        <taxon>Actinomycetes</taxon>
        <taxon>Micrococcales</taxon>
        <taxon>Dermacoccaceae</taxon>
        <taxon>Calidifontibacter</taxon>
    </lineage>
</organism>
<dbReference type="SUPFAM" id="SSF54593">
    <property type="entry name" value="Glyoxalase/Bleomycin resistance protein/Dihydroxybiphenyl dioxygenase"/>
    <property type="match status" value="2"/>
</dbReference>
<proteinExistence type="predicted"/>
<dbReference type="PANTHER" id="PTHR33993">
    <property type="entry name" value="GLYOXALASE-RELATED"/>
    <property type="match status" value="1"/>
</dbReference>
<accession>A0A3D9UJW4</accession>
<dbReference type="OrthoDB" id="9793039at2"/>
<dbReference type="InterPro" id="IPR037523">
    <property type="entry name" value="VOC_core"/>
</dbReference>
<gene>
    <name evidence="2" type="ORF">DFJ65_0710</name>
</gene>
<dbReference type="InterPro" id="IPR052164">
    <property type="entry name" value="Anthracycline_SecMetBiosynth"/>
</dbReference>
<keyword evidence="3" id="KW-1185">Reference proteome</keyword>
<protein>
    <recommendedName>
        <fullName evidence="1">VOC domain-containing protein</fullName>
    </recommendedName>
</protein>
<reference evidence="2 3" key="1">
    <citation type="submission" date="2018-08" db="EMBL/GenBank/DDBJ databases">
        <title>Sequencing the genomes of 1000 actinobacteria strains.</title>
        <authorList>
            <person name="Klenk H.-P."/>
        </authorList>
    </citation>
    <scope>NUCLEOTIDE SEQUENCE [LARGE SCALE GENOMIC DNA]</scope>
    <source>
        <strain evidence="2 3">DSM 22967</strain>
    </source>
</reference>
<dbReference type="CDD" id="cd07247">
    <property type="entry name" value="SgaA_N_like"/>
    <property type="match status" value="1"/>
</dbReference>